<dbReference type="OrthoDB" id="6504765at2"/>
<organism evidence="1 2">
    <name type="scientific">Morganella psychrotolerans</name>
    <dbReference type="NCBI Taxonomy" id="368603"/>
    <lineage>
        <taxon>Bacteria</taxon>
        <taxon>Pseudomonadati</taxon>
        <taxon>Pseudomonadota</taxon>
        <taxon>Gammaproteobacteria</taxon>
        <taxon>Enterobacterales</taxon>
        <taxon>Morganellaceae</taxon>
        <taxon>Morganella</taxon>
    </lineage>
</organism>
<evidence type="ECO:0000313" key="2">
    <source>
        <dbReference type="Proteomes" id="UP000092377"/>
    </source>
</evidence>
<gene>
    <name evidence="1" type="ORF">AYY18_18920</name>
</gene>
<sequence>MNKYRDKSDFEINKAVAEELIKSSFIIGVKYHDKHILVTDKYANNYPFAPCNNPTDAMPIIIENGISLIKFEHNYLAAAPGLFVEGELGGEIYGLKSKLFSDNRNPYRAAMEVFLMMKEAENES</sequence>
<proteinExistence type="predicted"/>
<dbReference type="Proteomes" id="UP000092377">
    <property type="component" value="Unassembled WGS sequence"/>
</dbReference>
<evidence type="ECO:0000313" key="1">
    <source>
        <dbReference type="EMBL" id="OBU09884.1"/>
    </source>
</evidence>
<dbReference type="InterPro" id="IPR019701">
    <property type="entry name" value="Phage_P22_NinX"/>
</dbReference>
<comment type="caution">
    <text evidence="1">The sequence shown here is derived from an EMBL/GenBank/DDBJ whole genome shotgun (WGS) entry which is preliminary data.</text>
</comment>
<dbReference type="EMBL" id="LZEY01000017">
    <property type="protein sequence ID" value="OBU09884.1"/>
    <property type="molecule type" value="Genomic_DNA"/>
</dbReference>
<evidence type="ECO:0008006" key="3">
    <source>
        <dbReference type="Google" id="ProtNLM"/>
    </source>
</evidence>
<name>A0A1B8HKW5_9GAMM</name>
<keyword evidence="2" id="KW-1185">Reference proteome</keyword>
<accession>A0A1B8HKW5</accession>
<protein>
    <recommendedName>
        <fullName evidence="3">DUF2591 domain-containing protein</fullName>
    </recommendedName>
</protein>
<dbReference type="RefSeq" id="WP_067401899.1">
    <property type="nucleotide sequence ID" value="NZ_LZEY01000017.1"/>
</dbReference>
<dbReference type="Pfam" id="PF10765">
    <property type="entry name" value="Phage_P22_NinX"/>
    <property type="match status" value="1"/>
</dbReference>
<dbReference type="AlphaFoldDB" id="A0A1B8HKW5"/>
<reference evidence="2" key="1">
    <citation type="submission" date="2016-06" db="EMBL/GenBank/DDBJ databases">
        <authorList>
            <person name="Butler K."/>
        </authorList>
    </citation>
    <scope>NUCLEOTIDE SEQUENCE [LARGE SCALE GENOMIC DNA]</scope>
    <source>
        <strain evidence="2">GCSL-Mp20</strain>
    </source>
</reference>